<evidence type="ECO:0000313" key="3">
    <source>
        <dbReference type="EMBL" id="CAB4363851.1"/>
    </source>
</evidence>
<dbReference type="Gene3D" id="3.30.70.20">
    <property type="match status" value="1"/>
</dbReference>
<evidence type="ECO:0000313" key="5">
    <source>
        <dbReference type="EMBL" id="CAB4834180.1"/>
    </source>
</evidence>
<comment type="cofactor">
    <cofactor evidence="1">
        <name>[4Fe-4S] cluster</name>
        <dbReference type="ChEBI" id="CHEBI:49883"/>
    </cofactor>
</comment>
<dbReference type="EMBL" id="CAESGF010000008">
    <property type="protein sequence ID" value="CAB4363851.1"/>
    <property type="molecule type" value="Genomic_DNA"/>
</dbReference>
<dbReference type="EMBL" id="CAEZYF010000001">
    <property type="protein sequence ID" value="CAB4700530.1"/>
    <property type="molecule type" value="Genomic_DNA"/>
</dbReference>
<dbReference type="PROSITE" id="PS51379">
    <property type="entry name" value="4FE4S_FER_2"/>
    <property type="match status" value="1"/>
</dbReference>
<dbReference type="InterPro" id="IPR017896">
    <property type="entry name" value="4Fe4S_Fe-S-bd"/>
</dbReference>
<dbReference type="EMBL" id="CAFAAV010000253">
    <property type="protein sequence ID" value="CAB4834180.1"/>
    <property type="molecule type" value="Genomic_DNA"/>
</dbReference>
<evidence type="ECO:0000313" key="7">
    <source>
        <dbReference type="EMBL" id="CAB5005153.1"/>
    </source>
</evidence>
<dbReference type="SUPFAM" id="SSF54862">
    <property type="entry name" value="4Fe-4S ferredoxins"/>
    <property type="match status" value="1"/>
</dbReference>
<feature type="domain" description="4Fe-4S ferredoxin-type" evidence="2">
    <location>
        <begin position="21"/>
        <end position="49"/>
    </location>
</feature>
<dbReference type="InterPro" id="IPR052395">
    <property type="entry name" value="ET_Ferredoxin"/>
</dbReference>
<evidence type="ECO:0000313" key="6">
    <source>
        <dbReference type="EMBL" id="CAB4957795.1"/>
    </source>
</evidence>
<dbReference type="AlphaFoldDB" id="A0A6J6A3Z1"/>
<name>A0A6J6A3Z1_9ZZZZ</name>
<accession>A0A6J6A3Z1</accession>
<dbReference type="PANTHER" id="PTHR39163:SF1">
    <property type="entry name" value="FERREDOXIN"/>
    <property type="match status" value="1"/>
</dbReference>
<proteinExistence type="predicted"/>
<evidence type="ECO:0000313" key="4">
    <source>
        <dbReference type="EMBL" id="CAB4700530.1"/>
    </source>
</evidence>
<evidence type="ECO:0000259" key="2">
    <source>
        <dbReference type="PROSITE" id="PS51379"/>
    </source>
</evidence>
<gene>
    <name evidence="4" type="ORF">UFOPK2656_00017</name>
    <name evidence="5" type="ORF">UFOPK3099_02499</name>
    <name evidence="6" type="ORF">UFOPK3651_03308</name>
    <name evidence="7" type="ORF">UFOPK3931_02466</name>
    <name evidence="3" type="ORF">UFOPK4189_01621</name>
</gene>
<reference evidence="3" key="1">
    <citation type="submission" date="2020-05" db="EMBL/GenBank/DDBJ databases">
        <authorList>
            <person name="Chiriac C."/>
            <person name="Salcher M."/>
            <person name="Ghai R."/>
            <person name="Kavagutti S V."/>
        </authorList>
    </citation>
    <scope>NUCLEOTIDE SEQUENCE</scope>
</reference>
<sequence>MVVDLLRDGRLHVSQGNVRRMRVWIDQDLCTGDGLCVDHCHDVFTLLEDGIAYVIQGGVVMNDPGGSSSLAEVESRYQQNVIDAAIACPGECIFIELGVIPDRA</sequence>
<dbReference type="EMBL" id="CAFBMT010000036">
    <property type="protein sequence ID" value="CAB4957795.1"/>
    <property type="molecule type" value="Genomic_DNA"/>
</dbReference>
<dbReference type="Pfam" id="PF13459">
    <property type="entry name" value="Fer4_15"/>
    <property type="match status" value="1"/>
</dbReference>
<evidence type="ECO:0000256" key="1">
    <source>
        <dbReference type="ARBA" id="ARBA00001966"/>
    </source>
</evidence>
<organism evidence="3">
    <name type="scientific">freshwater metagenome</name>
    <dbReference type="NCBI Taxonomy" id="449393"/>
    <lineage>
        <taxon>unclassified sequences</taxon>
        <taxon>metagenomes</taxon>
        <taxon>ecological metagenomes</taxon>
    </lineage>
</organism>
<dbReference type="EMBL" id="CAFBOL010000085">
    <property type="protein sequence ID" value="CAB5005153.1"/>
    <property type="molecule type" value="Genomic_DNA"/>
</dbReference>
<dbReference type="PANTHER" id="PTHR39163">
    <property type="entry name" value="FERREDOXIN"/>
    <property type="match status" value="1"/>
</dbReference>
<protein>
    <submittedName>
        <fullName evidence="3">Unannotated protein</fullName>
    </submittedName>
</protein>